<dbReference type="PIRSF" id="PIRSF002599">
    <property type="entry name" value="Cold_shock_A"/>
    <property type="match status" value="1"/>
</dbReference>
<dbReference type="SMART" id="SM00357">
    <property type="entry name" value="CSP"/>
    <property type="match status" value="1"/>
</dbReference>
<comment type="subcellular location">
    <subcellularLocation>
        <location evidence="1 7">Cytoplasm</location>
    </subcellularLocation>
</comment>
<dbReference type="Proteomes" id="UP000033260">
    <property type="component" value="Chromosome"/>
</dbReference>
<evidence type="ECO:0000256" key="1">
    <source>
        <dbReference type="ARBA" id="ARBA00004496"/>
    </source>
</evidence>
<dbReference type="Gene3D" id="2.40.50.140">
    <property type="entry name" value="Nucleic acid-binding proteins"/>
    <property type="match status" value="1"/>
</dbReference>
<dbReference type="EMBL" id="CP010979">
    <property type="protein sequence ID" value="AJQ50857.1"/>
    <property type="molecule type" value="Genomic_DNA"/>
</dbReference>
<dbReference type="InterPro" id="IPR012156">
    <property type="entry name" value="Cold_shock_CspA"/>
</dbReference>
<sequence>MSNRQSGVVKWFNDEKGYGFITPQAGDDLFVHFKAIQADGFKTLKEGQAVTFVATRGQKGMQAEEVQIA</sequence>
<dbReference type="FunFam" id="2.40.50.140:FF:000006">
    <property type="entry name" value="Cold shock protein CspC"/>
    <property type="match status" value="1"/>
</dbReference>
<keyword evidence="5" id="KW-0010">Activator</keyword>
<dbReference type="InterPro" id="IPR012340">
    <property type="entry name" value="NA-bd_OB-fold"/>
</dbReference>
<keyword evidence="4" id="KW-0238">DNA-binding</keyword>
<accession>A0AAU8S678</accession>
<dbReference type="GO" id="GO:0005829">
    <property type="term" value="C:cytosol"/>
    <property type="evidence" value="ECO:0007669"/>
    <property type="project" value="UniProtKB-ARBA"/>
</dbReference>
<evidence type="ECO:0000256" key="7">
    <source>
        <dbReference type="RuleBase" id="RU000408"/>
    </source>
</evidence>
<feature type="domain" description="CSD" evidence="8">
    <location>
        <begin position="4"/>
        <end position="68"/>
    </location>
</feature>
<dbReference type="PANTHER" id="PTHR46565">
    <property type="entry name" value="COLD SHOCK DOMAIN PROTEIN 2"/>
    <property type="match status" value="1"/>
</dbReference>
<evidence type="ECO:0000256" key="5">
    <source>
        <dbReference type="ARBA" id="ARBA00023159"/>
    </source>
</evidence>
<dbReference type="InterPro" id="IPR002059">
    <property type="entry name" value="CSP_DNA-bd"/>
</dbReference>
<evidence type="ECO:0000256" key="3">
    <source>
        <dbReference type="ARBA" id="ARBA00023015"/>
    </source>
</evidence>
<reference evidence="9 10" key="1">
    <citation type="submission" date="2015-02" db="EMBL/GenBank/DDBJ databases">
        <title>Complete Genome Sequencing of Pseudomonas putida S13.1.2.</title>
        <authorList>
            <person name="Chong T.M."/>
            <person name="Chan K.G."/>
            <person name="Dessaux Y."/>
        </authorList>
    </citation>
    <scope>NUCLEOTIDE SEQUENCE [LARGE SCALE GENOMIC DNA]</scope>
    <source>
        <strain evidence="9 10">S13.1.2</strain>
    </source>
</reference>
<proteinExistence type="predicted"/>
<keyword evidence="2" id="KW-0963">Cytoplasm</keyword>
<name>A0AAU8S678_PSEPU</name>
<dbReference type="PROSITE" id="PS00352">
    <property type="entry name" value="CSD_1"/>
    <property type="match status" value="1"/>
</dbReference>
<dbReference type="CDD" id="cd04458">
    <property type="entry name" value="CSP_CDS"/>
    <property type="match status" value="1"/>
</dbReference>
<evidence type="ECO:0000313" key="9">
    <source>
        <dbReference type="EMBL" id="AJQ50857.1"/>
    </source>
</evidence>
<keyword evidence="3" id="KW-0805">Transcription regulation</keyword>
<protein>
    <submittedName>
        <fullName evidence="9">Cold-shock protein</fullName>
    </submittedName>
</protein>
<evidence type="ECO:0000256" key="4">
    <source>
        <dbReference type="ARBA" id="ARBA00023125"/>
    </source>
</evidence>
<dbReference type="PRINTS" id="PR00050">
    <property type="entry name" value="COLDSHOCK"/>
</dbReference>
<evidence type="ECO:0000313" key="10">
    <source>
        <dbReference type="Proteomes" id="UP000033260"/>
    </source>
</evidence>
<dbReference type="SUPFAM" id="SSF50249">
    <property type="entry name" value="Nucleic acid-binding proteins"/>
    <property type="match status" value="1"/>
</dbReference>
<dbReference type="InterPro" id="IPR019844">
    <property type="entry name" value="CSD_CS"/>
</dbReference>
<evidence type="ECO:0000256" key="2">
    <source>
        <dbReference type="ARBA" id="ARBA00022490"/>
    </source>
</evidence>
<dbReference type="RefSeq" id="WP_019473404.1">
    <property type="nucleotide sequence ID" value="NZ_CP010979.1"/>
</dbReference>
<keyword evidence="6" id="KW-0804">Transcription</keyword>
<organism evidence="9 10">
    <name type="scientific">Pseudomonas putida S13.1.2</name>
    <dbReference type="NCBI Taxonomy" id="1384061"/>
    <lineage>
        <taxon>Bacteria</taxon>
        <taxon>Pseudomonadati</taxon>
        <taxon>Pseudomonadota</taxon>
        <taxon>Gammaproteobacteria</taxon>
        <taxon>Pseudomonadales</taxon>
        <taxon>Pseudomonadaceae</taxon>
        <taxon>Pseudomonas</taxon>
    </lineage>
</organism>
<dbReference type="GO" id="GO:0003677">
    <property type="term" value="F:DNA binding"/>
    <property type="evidence" value="ECO:0007669"/>
    <property type="project" value="UniProtKB-KW"/>
</dbReference>
<gene>
    <name evidence="9" type="ORF">N805_27975</name>
</gene>
<dbReference type="Pfam" id="PF00313">
    <property type="entry name" value="CSD"/>
    <property type="match status" value="1"/>
</dbReference>
<dbReference type="PROSITE" id="PS51857">
    <property type="entry name" value="CSD_2"/>
    <property type="match status" value="1"/>
</dbReference>
<dbReference type="InterPro" id="IPR011129">
    <property type="entry name" value="CSD"/>
</dbReference>
<dbReference type="AlphaFoldDB" id="A0AAU8S678"/>
<dbReference type="PANTHER" id="PTHR46565:SF20">
    <property type="entry name" value="COLD SHOCK DOMAIN-CONTAINING PROTEIN 4"/>
    <property type="match status" value="1"/>
</dbReference>
<evidence type="ECO:0000259" key="8">
    <source>
        <dbReference type="PROSITE" id="PS51857"/>
    </source>
</evidence>
<evidence type="ECO:0000256" key="6">
    <source>
        <dbReference type="ARBA" id="ARBA00023163"/>
    </source>
</evidence>